<dbReference type="EMBL" id="JAUSVX010000001">
    <property type="protein sequence ID" value="MDQ0467249.1"/>
    <property type="molecule type" value="Genomic_DNA"/>
</dbReference>
<comment type="caution">
    <text evidence="1">The sequence shown here is derived from an EMBL/GenBank/DDBJ whole genome shotgun (WGS) entry which is preliminary data.</text>
</comment>
<dbReference type="PANTHER" id="PTHR18964">
    <property type="entry name" value="ROK (REPRESSOR, ORF, KINASE) FAMILY"/>
    <property type="match status" value="1"/>
</dbReference>
<sequence>MPRRGRSLLSSSLVGATNRGRVLQTLFDLGPTSRVELARQAGVNRTTISGIVQPLLDQQLLVEGKPTSAREGGGKPARPLWFSPEARPICGVLLMPGSIRTALVTLEGRIRVEHEASLPTAAEQRAELIEGIAACIGRTLAAAHRPPLGIGIAVGGMVDTGRRAVVMVNLAPALDDVPLGTELGRRFNLPVMLDHHPRALLVGDRWFGKGRGVRDFAVVYTGEVLGGALYLDGHLHRGPGGAGGELGHTFVQIDGELCRCGRRGCWDTVATLGWLRRQARAAGLEDPDAIDARRLAGLAAAGVPEAAALMDRYARNVAVGIANLQQTVAPNFFILHGDVVGGGPAMIEAITGHARRLVPPHPGGQMVFATGEPEDRAALLGAAGLVLSDLLRFPL</sequence>
<gene>
    <name evidence="1" type="ORF">QO011_000244</name>
</gene>
<dbReference type="InterPro" id="IPR000600">
    <property type="entry name" value="ROK"/>
</dbReference>
<dbReference type="InterPro" id="IPR043129">
    <property type="entry name" value="ATPase_NBD"/>
</dbReference>
<proteinExistence type="predicted"/>
<accession>A0ABU0J1Q1</accession>
<organism evidence="1 2">
    <name type="scientific">Labrys wisconsinensis</name>
    <dbReference type="NCBI Taxonomy" id="425677"/>
    <lineage>
        <taxon>Bacteria</taxon>
        <taxon>Pseudomonadati</taxon>
        <taxon>Pseudomonadota</taxon>
        <taxon>Alphaproteobacteria</taxon>
        <taxon>Hyphomicrobiales</taxon>
        <taxon>Xanthobacteraceae</taxon>
        <taxon>Labrys</taxon>
    </lineage>
</organism>
<dbReference type="SUPFAM" id="SSF46785">
    <property type="entry name" value="Winged helix' DNA-binding domain"/>
    <property type="match status" value="1"/>
</dbReference>
<dbReference type="PANTHER" id="PTHR18964:SF169">
    <property type="entry name" value="N-ACETYLMANNOSAMINE KINASE"/>
    <property type="match status" value="1"/>
</dbReference>
<dbReference type="InterPro" id="IPR036390">
    <property type="entry name" value="WH_DNA-bd_sf"/>
</dbReference>
<keyword evidence="2" id="KW-1185">Reference proteome</keyword>
<dbReference type="Pfam" id="PF00480">
    <property type="entry name" value="ROK"/>
    <property type="match status" value="1"/>
</dbReference>
<dbReference type="InterPro" id="IPR036388">
    <property type="entry name" value="WH-like_DNA-bd_sf"/>
</dbReference>
<dbReference type="GO" id="GO:0016301">
    <property type="term" value="F:kinase activity"/>
    <property type="evidence" value="ECO:0007669"/>
    <property type="project" value="UniProtKB-KW"/>
</dbReference>
<evidence type="ECO:0000313" key="2">
    <source>
        <dbReference type="Proteomes" id="UP001242480"/>
    </source>
</evidence>
<keyword evidence="1" id="KW-0418">Kinase</keyword>
<reference evidence="1 2" key="1">
    <citation type="submission" date="2023-07" db="EMBL/GenBank/DDBJ databases">
        <title>Genomic Encyclopedia of Type Strains, Phase IV (KMG-IV): sequencing the most valuable type-strain genomes for metagenomic binning, comparative biology and taxonomic classification.</title>
        <authorList>
            <person name="Goeker M."/>
        </authorList>
    </citation>
    <scope>NUCLEOTIDE SEQUENCE [LARGE SCALE GENOMIC DNA]</scope>
    <source>
        <strain evidence="1 2">DSM 19619</strain>
    </source>
</reference>
<dbReference type="Proteomes" id="UP001242480">
    <property type="component" value="Unassembled WGS sequence"/>
</dbReference>
<name>A0ABU0J1Q1_9HYPH</name>
<keyword evidence="1" id="KW-0808">Transferase</keyword>
<dbReference type="Gene3D" id="3.30.420.40">
    <property type="match status" value="2"/>
</dbReference>
<dbReference type="SUPFAM" id="SSF53067">
    <property type="entry name" value="Actin-like ATPase domain"/>
    <property type="match status" value="1"/>
</dbReference>
<dbReference type="Gene3D" id="1.10.10.10">
    <property type="entry name" value="Winged helix-like DNA-binding domain superfamily/Winged helix DNA-binding domain"/>
    <property type="match status" value="1"/>
</dbReference>
<protein>
    <submittedName>
        <fullName evidence="1">NBD/HSP70 family sugar kinase</fullName>
    </submittedName>
</protein>
<evidence type="ECO:0000313" key="1">
    <source>
        <dbReference type="EMBL" id="MDQ0467249.1"/>
    </source>
</evidence>